<gene>
    <name evidence="1" type="ORF">NTEN_LOCUS4831</name>
</gene>
<dbReference type="EMBL" id="CADCXU010007214">
    <property type="protein sequence ID" value="CAA9998548.1"/>
    <property type="molecule type" value="Genomic_DNA"/>
</dbReference>
<keyword evidence="2" id="KW-1185">Reference proteome</keyword>
<evidence type="ECO:0000313" key="1">
    <source>
        <dbReference type="EMBL" id="CAA9998548.1"/>
    </source>
</evidence>
<name>A0A6H5G6S0_9HEMI</name>
<dbReference type="Proteomes" id="UP000479000">
    <property type="component" value="Unassembled WGS sequence"/>
</dbReference>
<dbReference type="AlphaFoldDB" id="A0A6H5G6S0"/>
<organism evidence="1 2">
    <name type="scientific">Nesidiocoris tenuis</name>
    <dbReference type="NCBI Taxonomy" id="355587"/>
    <lineage>
        <taxon>Eukaryota</taxon>
        <taxon>Metazoa</taxon>
        <taxon>Ecdysozoa</taxon>
        <taxon>Arthropoda</taxon>
        <taxon>Hexapoda</taxon>
        <taxon>Insecta</taxon>
        <taxon>Pterygota</taxon>
        <taxon>Neoptera</taxon>
        <taxon>Paraneoptera</taxon>
        <taxon>Hemiptera</taxon>
        <taxon>Heteroptera</taxon>
        <taxon>Panheteroptera</taxon>
        <taxon>Cimicomorpha</taxon>
        <taxon>Miridae</taxon>
        <taxon>Dicyphina</taxon>
        <taxon>Nesidiocoris</taxon>
    </lineage>
</organism>
<proteinExistence type="predicted"/>
<protein>
    <submittedName>
        <fullName evidence="1">Uncharacterized protein</fullName>
    </submittedName>
</protein>
<evidence type="ECO:0000313" key="2">
    <source>
        <dbReference type="Proteomes" id="UP000479000"/>
    </source>
</evidence>
<reference evidence="1 2" key="1">
    <citation type="submission" date="2020-02" db="EMBL/GenBank/DDBJ databases">
        <authorList>
            <person name="Ferguson B K."/>
        </authorList>
    </citation>
    <scope>NUCLEOTIDE SEQUENCE [LARGE SCALE GENOMIC DNA]</scope>
</reference>
<accession>A0A6H5G6S0</accession>
<sequence>MSYSSKGNDLEEMHPFQDEVLSDFGDISEWMDLRNLVLQLVLRSIVALRDSNYGPHTRFYNFPFGSIFEPRWSTRSSLKKFTASAKHSG</sequence>